<protein>
    <submittedName>
        <fullName evidence="2">Uncharacterized protein</fullName>
    </submittedName>
</protein>
<accession>A0A4Q9PWB3</accession>
<dbReference type="AlphaFoldDB" id="A0A4Q9PWB3"/>
<dbReference type="EMBL" id="ML145119">
    <property type="protein sequence ID" value="TBU58962.1"/>
    <property type="molecule type" value="Genomic_DNA"/>
</dbReference>
<name>A0A4Q9PWB3_9APHY</name>
<organism evidence="2 3">
    <name type="scientific">Dichomitus squalens</name>
    <dbReference type="NCBI Taxonomy" id="114155"/>
    <lineage>
        <taxon>Eukaryota</taxon>
        <taxon>Fungi</taxon>
        <taxon>Dikarya</taxon>
        <taxon>Basidiomycota</taxon>
        <taxon>Agaricomycotina</taxon>
        <taxon>Agaricomycetes</taxon>
        <taxon>Polyporales</taxon>
        <taxon>Polyporaceae</taxon>
        <taxon>Dichomitus</taxon>
    </lineage>
</organism>
<proteinExistence type="predicted"/>
<evidence type="ECO:0000313" key="3">
    <source>
        <dbReference type="Proteomes" id="UP000292082"/>
    </source>
</evidence>
<feature type="chain" id="PRO_5020206114" evidence="1">
    <location>
        <begin position="29"/>
        <end position="82"/>
    </location>
</feature>
<evidence type="ECO:0000256" key="1">
    <source>
        <dbReference type="SAM" id="SignalP"/>
    </source>
</evidence>
<dbReference type="Proteomes" id="UP000292082">
    <property type="component" value="Unassembled WGS sequence"/>
</dbReference>
<reference evidence="2 3" key="1">
    <citation type="submission" date="2019-01" db="EMBL/GenBank/DDBJ databases">
        <title>Draft genome sequences of three monokaryotic isolates of the white-rot basidiomycete fungus Dichomitus squalens.</title>
        <authorList>
            <consortium name="DOE Joint Genome Institute"/>
            <person name="Lopez S.C."/>
            <person name="Andreopoulos B."/>
            <person name="Pangilinan J."/>
            <person name="Lipzen A."/>
            <person name="Riley R."/>
            <person name="Ahrendt S."/>
            <person name="Ng V."/>
            <person name="Barry K."/>
            <person name="Daum C."/>
            <person name="Grigoriev I.V."/>
            <person name="Hilden K.S."/>
            <person name="Makela M.R."/>
            <person name="de Vries R.P."/>
        </authorList>
    </citation>
    <scope>NUCLEOTIDE SEQUENCE [LARGE SCALE GENOMIC DNA]</scope>
    <source>
        <strain evidence="2 3">CBS 464.89</strain>
    </source>
</reference>
<feature type="non-terminal residue" evidence="2">
    <location>
        <position position="1"/>
    </location>
</feature>
<gene>
    <name evidence="2" type="ORF">BD310DRAFT_1012392</name>
</gene>
<keyword evidence="1" id="KW-0732">Signal</keyword>
<evidence type="ECO:0000313" key="2">
    <source>
        <dbReference type="EMBL" id="TBU58962.1"/>
    </source>
</evidence>
<sequence>VLTLDRHLFLPGFAATVCLSLKCTIVHAVGHCERPAWAQGAREVQSREYCRRPQEAHHGPAIQDPVQEIVHDLKGSYHTYGE</sequence>
<keyword evidence="3" id="KW-1185">Reference proteome</keyword>
<feature type="signal peptide" evidence="1">
    <location>
        <begin position="1"/>
        <end position="28"/>
    </location>
</feature>